<feature type="transmembrane region" description="Helical" evidence="1">
    <location>
        <begin position="12"/>
        <end position="32"/>
    </location>
</feature>
<name>A0A7V7RNK2_9BACI</name>
<evidence type="ECO:0000256" key="1">
    <source>
        <dbReference type="SAM" id="Phobius"/>
    </source>
</evidence>
<dbReference type="AlphaFoldDB" id="A0A7V7RNK2"/>
<dbReference type="RefSeq" id="WP_151573436.1">
    <property type="nucleotide sequence ID" value="NZ_WBOT01000002.1"/>
</dbReference>
<keyword evidence="1" id="KW-0812">Transmembrane</keyword>
<evidence type="ECO:0000313" key="2">
    <source>
        <dbReference type="EMBL" id="KAB2334095.1"/>
    </source>
</evidence>
<comment type="caution">
    <text evidence="2">The sequence shown here is derived from an EMBL/GenBank/DDBJ whole genome shotgun (WGS) entry which is preliminary data.</text>
</comment>
<sequence length="186" mass="20637">MKILDEKGATLYELLAVMVILMIVLPVIYGVFSSGYKLYNKVNAEGQLRDDADYTATMIMNAFYSTPFDYVRSCGDNCIELVDSEHTTVALEEGEQQSFYSIDQSSVYDEEKVTIIQLTDKTVNDQTISVFEIDGAALDVQSDFSNSTITGCEGGPCETGIIQLQFNLSHKRLAEGNLELDSQFGF</sequence>
<accession>A0A7V7RNK2</accession>
<organism evidence="2 3">
    <name type="scientific">Bacillus mesophilum</name>
    <dbReference type="NCBI Taxonomy" id="1071718"/>
    <lineage>
        <taxon>Bacteria</taxon>
        <taxon>Bacillati</taxon>
        <taxon>Bacillota</taxon>
        <taxon>Bacilli</taxon>
        <taxon>Bacillales</taxon>
        <taxon>Bacillaceae</taxon>
        <taxon>Bacillus</taxon>
    </lineage>
</organism>
<evidence type="ECO:0000313" key="3">
    <source>
        <dbReference type="Proteomes" id="UP000441354"/>
    </source>
</evidence>
<proteinExistence type="predicted"/>
<keyword evidence="1" id="KW-0472">Membrane</keyword>
<keyword evidence="1" id="KW-1133">Transmembrane helix</keyword>
<dbReference type="Proteomes" id="UP000441354">
    <property type="component" value="Unassembled WGS sequence"/>
</dbReference>
<keyword evidence="3" id="KW-1185">Reference proteome</keyword>
<dbReference type="OrthoDB" id="2594125at2"/>
<protein>
    <recommendedName>
        <fullName evidence="4">Prepilin-type N-terminal cleavage/methylation domain-containing protein</fullName>
    </recommendedName>
</protein>
<evidence type="ECO:0008006" key="4">
    <source>
        <dbReference type="Google" id="ProtNLM"/>
    </source>
</evidence>
<reference evidence="2 3" key="1">
    <citation type="journal article" date="2014" name="Arch. Microbiol.">
        <title>Bacillus mesophilum sp. nov., strain IITR-54T, a novel 4-chlorobiphenyl dechlorinating bacterium.</title>
        <authorList>
            <person name="Manickam N."/>
            <person name="Singh N.K."/>
            <person name="Bajaj A."/>
            <person name="Kumar R.M."/>
            <person name="Kaur G."/>
            <person name="Kaur N."/>
            <person name="Bala M."/>
            <person name="Kumar A."/>
            <person name="Mayilraj S."/>
        </authorList>
    </citation>
    <scope>NUCLEOTIDE SEQUENCE [LARGE SCALE GENOMIC DNA]</scope>
    <source>
        <strain evidence="2 3">IITR-54</strain>
    </source>
</reference>
<dbReference type="EMBL" id="WBOT01000002">
    <property type="protein sequence ID" value="KAB2334095.1"/>
    <property type="molecule type" value="Genomic_DNA"/>
</dbReference>
<gene>
    <name evidence="2" type="ORF">F7732_08440</name>
</gene>